<gene>
    <name evidence="2" type="ORF">H5P30_18090</name>
</gene>
<dbReference type="RefSeq" id="WP_185694321.1">
    <property type="nucleotide sequence ID" value="NZ_JACHVA010000130.1"/>
</dbReference>
<keyword evidence="1" id="KW-1133">Transmembrane helix</keyword>
<feature type="transmembrane region" description="Helical" evidence="1">
    <location>
        <begin position="64"/>
        <end position="82"/>
    </location>
</feature>
<keyword evidence="1" id="KW-0472">Membrane</keyword>
<protein>
    <recommendedName>
        <fullName evidence="4">ABC transporter permease</fullName>
    </recommendedName>
</protein>
<dbReference type="AlphaFoldDB" id="A0A7X1E610"/>
<comment type="caution">
    <text evidence="2">The sequence shown here is derived from an EMBL/GenBank/DDBJ whole genome shotgun (WGS) entry which is preliminary data.</text>
</comment>
<evidence type="ECO:0000313" key="2">
    <source>
        <dbReference type="EMBL" id="MBC2603696.1"/>
    </source>
</evidence>
<dbReference type="Proteomes" id="UP000525652">
    <property type="component" value="Unassembled WGS sequence"/>
</dbReference>
<evidence type="ECO:0000313" key="3">
    <source>
        <dbReference type="Proteomes" id="UP000525652"/>
    </source>
</evidence>
<sequence length="125" mass="13934">MSESNEFPTRQPIQLDSVAPRLTSASGFHDMKEETEAAIALLGIGVPVACCFHFFIIKKKVANLLSVSISVVLFQVLAYFDLRYLDPFFIIAMAFSALIFFGISFVVGELIERKRNRKGGAQNEQ</sequence>
<organism evidence="2 3">
    <name type="scientific">Puniceicoccus vermicola</name>
    <dbReference type="NCBI Taxonomy" id="388746"/>
    <lineage>
        <taxon>Bacteria</taxon>
        <taxon>Pseudomonadati</taxon>
        <taxon>Verrucomicrobiota</taxon>
        <taxon>Opitutia</taxon>
        <taxon>Puniceicoccales</taxon>
        <taxon>Puniceicoccaceae</taxon>
        <taxon>Puniceicoccus</taxon>
    </lineage>
</organism>
<keyword evidence="1" id="KW-0812">Transmembrane</keyword>
<evidence type="ECO:0000256" key="1">
    <source>
        <dbReference type="SAM" id="Phobius"/>
    </source>
</evidence>
<keyword evidence="3" id="KW-1185">Reference proteome</keyword>
<name>A0A7X1E610_9BACT</name>
<reference evidence="2 3" key="1">
    <citation type="submission" date="2020-07" db="EMBL/GenBank/DDBJ databases">
        <authorList>
            <person name="Feng X."/>
        </authorList>
    </citation>
    <scope>NUCLEOTIDE SEQUENCE [LARGE SCALE GENOMIC DNA]</scope>
    <source>
        <strain evidence="2 3">JCM14086</strain>
    </source>
</reference>
<feature type="transmembrane region" description="Helical" evidence="1">
    <location>
        <begin position="37"/>
        <end position="57"/>
    </location>
</feature>
<accession>A0A7X1E610</accession>
<evidence type="ECO:0008006" key="4">
    <source>
        <dbReference type="Google" id="ProtNLM"/>
    </source>
</evidence>
<dbReference type="EMBL" id="JACHVA010000130">
    <property type="protein sequence ID" value="MBC2603696.1"/>
    <property type="molecule type" value="Genomic_DNA"/>
</dbReference>
<proteinExistence type="predicted"/>
<feature type="transmembrane region" description="Helical" evidence="1">
    <location>
        <begin position="88"/>
        <end position="108"/>
    </location>
</feature>